<dbReference type="Pfam" id="PF13472">
    <property type="entry name" value="Lipase_GDSL_2"/>
    <property type="match status" value="1"/>
</dbReference>
<keyword evidence="4" id="KW-1185">Reference proteome</keyword>
<dbReference type="CDD" id="cd01823">
    <property type="entry name" value="SEST_like"/>
    <property type="match status" value="1"/>
</dbReference>
<dbReference type="InterPro" id="IPR036514">
    <property type="entry name" value="SGNH_hydro_sf"/>
</dbReference>
<dbReference type="InterPro" id="IPR013830">
    <property type="entry name" value="SGNH_hydro"/>
</dbReference>
<accession>A0ABP6SQ19</accession>
<dbReference type="SUPFAM" id="SSF52266">
    <property type="entry name" value="SGNH hydrolase"/>
    <property type="match status" value="1"/>
</dbReference>
<reference evidence="4" key="1">
    <citation type="journal article" date="2019" name="Int. J. Syst. Evol. Microbiol.">
        <title>The Global Catalogue of Microorganisms (GCM) 10K type strain sequencing project: providing services to taxonomists for standard genome sequencing and annotation.</title>
        <authorList>
            <consortium name="The Broad Institute Genomics Platform"/>
            <consortium name="The Broad Institute Genome Sequencing Center for Infectious Disease"/>
            <person name="Wu L."/>
            <person name="Ma J."/>
        </authorList>
    </citation>
    <scope>NUCLEOTIDE SEQUENCE [LARGE SCALE GENOMIC DNA]</scope>
    <source>
        <strain evidence="4">JCM 9458</strain>
    </source>
</reference>
<dbReference type="Gene3D" id="3.40.50.1110">
    <property type="entry name" value="SGNH hydrolase"/>
    <property type="match status" value="1"/>
</dbReference>
<gene>
    <name evidence="3" type="ORF">GCM10020369_01750</name>
</gene>
<feature type="chain" id="PRO_5046727622" evidence="1">
    <location>
        <begin position="30"/>
        <end position="263"/>
    </location>
</feature>
<protein>
    <submittedName>
        <fullName evidence="3">SGNH family lipase</fullName>
    </submittedName>
</protein>
<comment type="caution">
    <text evidence="3">The sequence shown here is derived from an EMBL/GenBank/DDBJ whole genome shotgun (WGS) entry which is preliminary data.</text>
</comment>
<evidence type="ECO:0000256" key="1">
    <source>
        <dbReference type="SAM" id="SignalP"/>
    </source>
</evidence>
<dbReference type="PANTHER" id="PTHR37981:SF1">
    <property type="entry name" value="SGNH HYDROLASE-TYPE ESTERASE DOMAIN-CONTAINING PROTEIN"/>
    <property type="match status" value="1"/>
</dbReference>
<dbReference type="Proteomes" id="UP001501676">
    <property type="component" value="Unassembled WGS sequence"/>
</dbReference>
<sequence length="263" mass="27182">MVRVLRRLALLVGATILMLTTVGVTPAAAAPDQYVALGDSYSAGNGAASANLSLSCGRNTYAYPYLVGSQRPNTTLTFAACQGAVTTDVTNSQVGSLSASTKYVTITIGGNDIGFANLVISCTLTNCASTIASSNAQIANQLPAKLDTTYAAIRSRAPNATVVVLGYPKPFANRTCAATPGATLSEQSALNALVDNLDGVIRARAEAAGFVYVDPNGKWSGHDICSATPYTNGWLTFRPTDSYHPTRAGYAGGYAPLVRSVIG</sequence>
<dbReference type="InterPro" id="IPR037460">
    <property type="entry name" value="SEST-like"/>
</dbReference>
<feature type="signal peptide" evidence="1">
    <location>
        <begin position="1"/>
        <end position="29"/>
    </location>
</feature>
<evidence type="ECO:0000259" key="2">
    <source>
        <dbReference type="Pfam" id="PF13472"/>
    </source>
</evidence>
<dbReference type="RefSeq" id="WP_345725959.1">
    <property type="nucleotide sequence ID" value="NZ_BAAAYN010000001.1"/>
</dbReference>
<proteinExistence type="predicted"/>
<dbReference type="EMBL" id="BAAAYN010000001">
    <property type="protein sequence ID" value="GAA3381918.1"/>
    <property type="molecule type" value="Genomic_DNA"/>
</dbReference>
<feature type="domain" description="SGNH hydrolase-type esterase" evidence="2">
    <location>
        <begin position="36"/>
        <end position="251"/>
    </location>
</feature>
<evidence type="ECO:0000313" key="4">
    <source>
        <dbReference type="Proteomes" id="UP001501676"/>
    </source>
</evidence>
<evidence type="ECO:0000313" key="3">
    <source>
        <dbReference type="EMBL" id="GAA3381918.1"/>
    </source>
</evidence>
<keyword evidence="1" id="KW-0732">Signal</keyword>
<dbReference type="PANTHER" id="PTHR37981">
    <property type="entry name" value="LIPASE 2"/>
    <property type="match status" value="1"/>
</dbReference>
<organism evidence="3 4">
    <name type="scientific">Cryptosporangium minutisporangium</name>
    <dbReference type="NCBI Taxonomy" id="113569"/>
    <lineage>
        <taxon>Bacteria</taxon>
        <taxon>Bacillati</taxon>
        <taxon>Actinomycetota</taxon>
        <taxon>Actinomycetes</taxon>
        <taxon>Cryptosporangiales</taxon>
        <taxon>Cryptosporangiaceae</taxon>
        <taxon>Cryptosporangium</taxon>
    </lineage>
</organism>
<name>A0ABP6SQ19_9ACTN</name>